<evidence type="ECO:0000259" key="1">
    <source>
        <dbReference type="Pfam" id="PF12706"/>
    </source>
</evidence>
<dbReference type="EMBL" id="JACCQK010000674">
    <property type="protein sequence ID" value="MBG0780321.1"/>
    <property type="molecule type" value="Genomic_DNA"/>
</dbReference>
<dbReference type="Pfam" id="PF12706">
    <property type="entry name" value="Lactamase_B_2"/>
    <property type="match status" value="1"/>
</dbReference>
<gene>
    <name evidence="2" type="ORF">H0S81_10405</name>
</gene>
<feature type="domain" description="Metallo-beta-lactamase" evidence="1">
    <location>
        <begin position="39"/>
        <end position="238"/>
    </location>
</feature>
<accession>A0A931CZN2</accession>
<dbReference type="Proteomes" id="UP000706172">
    <property type="component" value="Unassembled WGS sequence"/>
</dbReference>
<evidence type="ECO:0000313" key="2">
    <source>
        <dbReference type="EMBL" id="MBG0780321.1"/>
    </source>
</evidence>
<organism evidence="2 3">
    <name type="scientific">Desulfotignum balticum</name>
    <dbReference type="NCBI Taxonomy" id="115781"/>
    <lineage>
        <taxon>Bacteria</taxon>
        <taxon>Pseudomonadati</taxon>
        <taxon>Thermodesulfobacteriota</taxon>
        <taxon>Desulfobacteria</taxon>
        <taxon>Desulfobacterales</taxon>
        <taxon>Desulfobacteraceae</taxon>
        <taxon>Desulfotignum</taxon>
    </lineage>
</organism>
<name>A0A931CZN2_9BACT</name>
<reference evidence="2" key="1">
    <citation type="submission" date="2020-07" db="EMBL/GenBank/DDBJ databases">
        <title>Severe corrosion of carbon steel in oil field produced water can be linked to methanogenic archaea containing a special type of NiFe hydrogenase.</title>
        <authorList>
            <person name="Lahme S."/>
            <person name="Mand J."/>
            <person name="Longwell J."/>
            <person name="Smith R."/>
            <person name="Enning D."/>
        </authorList>
    </citation>
    <scope>NUCLEOTIDE SEQUENCE</scope>
    <source>
        <strain evidence="2">MIC098Bin6</strain>
    </source>
</reference>
<dbReference type="InterPro" id="IPR001279">
    <property type="entry name" value="Metallo-B-lactamas"/>
</dbReference>
<evidence type="ECO:0000313" key="3">
    <source>
        <dbReference type="Proteomes" id="UP000706172"/>
    </source>
</evidence>
<dbReference type="AlphaFoldDB" id="A0A931CZN2"/>
<sequence length="279" mass="31492">MIVRCWGSRGSIAVSGRQYVAYGGDTTCLQITAGSGETVIVDAGTGIRRLGKFLMEKNITRYFMLQTHCHWDHLLGFPFFKPLLHRQNQLIIQNRAFGQATLKDVFEQMMSPPFFPIRLTDLQADIQFDPGLNDSFNIGSLQIDTIPNSHSAGTLGYRFKENGSTFVFLTDNELGFDHPQSRGVDAYRQFSMNTDVLIHDAEYTQDEYRRRKGWGHSSIPHVLDLALKAGVGQLGLTHLNQDRTDMEMDAIVKEGNRFFSSRNSQTRCFGVACDLEIVL</sequence>
<dbReference type="Gene3D" id="3.60.15.10">
    <property type="entry name" value="Ribonuclease Z/Hydroxyacylglutathione hydrolase-like"/>
    <property type="match status" value="1"/>
</dbReference>
<proteinExistence type="predicted"/>
<dbReference type="PANTHER" id="PTHR42663">
    <property type="entry name" value="HYDROLASE C777.06C-RELATED-RELATED"/>
    <property type="match status" value="1"/>
</dbReference>
<protein>
    <submittedName>
        <fullName evidence="2">MBL fold metallo-hydrolase</fullName>
    </submittedName>
</protein>
<dbReference type="InterPro" id="IPR036866">
    <property type="entry name" value="RibonucZ/Hydroxyglut_hydro"/>
</dbReference>
<dbReference type="CDD" id="cd07715">
    <property type="entry name" value="TaR3-like_MBL-fold"/>
    <property type="match status" value="1"/>
</dbReference>
<dbReference type="SUPFAM" id="SSF56281">
    <property type="entry name" value="Metallo-hydrolase/oxidoreductase"/>
    <property type="match status" value="1"/>
</dbReference>
<dbReference type="PANTHER" id="PTHR42663:SF4">
    <property type="entry name" value="SLL1036 PROTEIN"/>
    <property type="match status" value="1"/>
</dbReference>
<comment type="caution">
    <text evidence="2">The sequence shown here is derived from an EMBL/GenBank/DDBJ whole genome shotgun (WGS) entry which is preliminary data.</text>
</comment>